<comment type="subcellular location">
    <subcellularLocation>
        <location evidence="1">Cell membrane</location>
        <topology evidence="1">Multi-pass membrane protein</topology>
    </subcellularLocation>
</comment>
<feature type="transmembrane region" description="Helical" evidence="7">
    <location>
        <begin position="382"/>
        <end position="406"/>
    </location>
</feature>
<feature type="domain" description="MacB-like periplasmic core" evidence="9">
    <location>
        <begin position="21"/>
        <end position="257"/>
    </location>
</feature>
<comment type="similarity">
    <text evidence="6">Belongs to the ABC-4 integral membrane protein family.</text>
</comment>
<comment type="caution">
    <text evidence="10">The sequence shown here is derived from an EMBL/GenBank/DDBJ whole genome shotgun (WGS) entry which is preliminary data.</text>
</comment>
<evidence type="ECO:0000256" key="7">
    <source>
        <dbReference type="SAM" id="Phobius"/>
    </source>
</evidence>
<evidence type="ECO:0000256" key="5">
    <source>
        <dbReference type="ARBA" id="ARBA00023136"/>
    </source>
</evidence>
<evidence type="ECO:0000256" key="6">
    <source>
        <dbReference type="ARBA" id="ARBA00038076"/>
    </source>
</evidence>
<feature type="transmembrane region" description="Helical" evidence="7">
    <location>
        <begin position="292"/>
        <end position="320"/>
    </location>
</feature>
<dbReference type="Pfam" id="PF02687">
    <property type="entry name" value="FtsX"/>
    <property type="match status" value="1"/>
</dbReference>
<keyword evidence="3 7" id="KW-0812">Transmembrane</keyword>
<dbReference type="Pfam" id="PF12704">
    <property type="entry name" value="MacB_PCD"/>
    <property type="match status" value="1"/>
</dbReference>
<keyword evidence="4 7" id="KW-1133">Transmembrane helix</keyword>
<evidence type="ECO:0000256" key="2">
    <source>
        <dbReference type="ARBA" id="ARBA00022475"/>
    </source>
</evidence>
<evidence type="ECO:0000259" key="8">
    <source>
        <dbReference type="Pfam" id="PF02687"/>
    </source>
</evidence>
<keyword evidence="2" id="KW-1003">Cell membrane</keyword>
<evidence type="ECO:0000256" key="1">
    <source>
        <dbReference type="ARBA" id="ARBA00004651"/>
    </source>
</evidence>
<feature type="transmembrane region" description="Helical" evidence="7">
    <location>
        <begin position="350"/>
        <end position="370"/>
    </location>
</feature>
<organism evidence="10 11">
    <name type="scientific">Candidatus Sungbacteria bacterium RIFCSPHIGHO2_01_FULL_47_32</name>
    <dbReference type="NCBI Taxonomy" id="1802264"/>
    <lineage>
        <taxon>Bacteria</taxon>
        <taxon>Candidatus Sungiibacteriota</taxon>
    </lineage>
</organism>
<evidence type="ECO:0000313" key="10">
    <source>
        <dbReference type="EMBL" id="OGZ93980.1"/>
    </source>
</evidence>
<sequence length="423" mass="45227">MNFVTTIQLVLRLLLARRGRSFLTILGIVIGVAGVIIIIALGAGAQSLVLGQVTNLGTNLLYIEPGTSNEHGPPAQIFGLVITTLTPEDVEALRDTSRVPHAVAVNASVQGASTITWRNRAVDTNFTATDYNYPKGVNFTMREGAFFTEQEDRGNASVIVLGSTVADELFAGTDVSPIGQVVKIKSTSQKEPGGIPLRVIGVINPRGSSFFQNQDDLVFIPLEIGQKQLLGIRYLRGIGIKVDSAEAVSSTEEDIKTLLKERHHIREDVDVDFVIRNQAEALSILSTITNALTLFLTAMAAIALVVGGIGILNIMLVTVAERTREIGLRKSVGADNAAIRNQFLLEAGTLTSLGGFIGIIVGIAVSYGAALGMRYLEYEWAFIISPTSVVLAVAVSILTGVIFGLYPAIKAAKLNPIDALRYE</sequence>
<feature type="domain" description="ABC3 transporter permease C-terminal" evidence="8">
    <location>
        <begin position="299"/>
        <end position="416"/>
    </location>
</feature>
<protein>
    <recommendedName>
        <fullName evidence="12">Multidrug ABC transporter substrate-binding protein</fullName>
    </recommendedName>
</protein>
<evidence type="ECO:0000256" key="3">
    <source>
        <dbReference type="ARBA" id="ARBA00022692"/>
    </source>
</evidence>
<dbReference type="InterPro" id="IPR003838">
    <property type="entry name" value="ABC3_permease_C"/>
</dbReference>
<dbReference type="Proteomes" id="UP000177152">
    <property type="component" value="Unassembled WGS sequence"/>
</dbReference>
<reference evidence="10 11" key="1">
    <citation type="journal article" date="2016" name="Nat. Commun.">
        <title>Thousands of microbial genomes shed light on interconnected biogeochemical processes in an aquifer system.</title>
        <authorList>
            <person name="Anantharaman K."/>
            <person name="Brown C.T."/>
            <person name="Hug L.A."/>
            <person name="Sharon I."/>
            <person name="Castelle C.J."/>
            <person name="Probst A.J."/>
            <person name="Thomas B.C."/>
            <person name="Singh A."/>
            <person name="Wilkins M.J."/>
            <person name="Karaoz U."/>
            <person name="Brodie E.L."/>
            <person name="Williams K.H."/>
            <person name="Hubbard S.S."/>
            <person name="Banfield J.F."/>
        </authorList>
    </citation>
    <scope>NUCLEOTIDE SEQUENCE [LARGE SCALE GENOMIC DNA]</scope>
</reference>
<dbReference type="AlphaFoldDB" id="A0A1G2K669"/>
<proteinExistence type="inferred from homology"/>
<dbReference type="GO" id="GO:0022857">
    <property type="term" value="F:transmembrane transporter activity"/>
    <property type="evidence" value="ECO:0007669"/>
    <property type="project" value="TreeGrafter"/>
</dbReference>
<keyword evidence="5 7" id="KW-0472">Membrane</keyword>
<feature type="transmembrane region" description="Helical" evidence="7">
    <location>
        <begin position="21"/>
        <end position="45"/>
    </location>
</feature>
<dbReference type="InterPro" id="IPR050250">
    <property type="entry name" value="Macrolide_Exporter_MacB"/>
</dbReference>
<evidence type="ECO:0008006" key="12">
    <source>
        <dbReference type="Google" id="ProtNLM"/>
    </source>
</evidence>
<dbReference type="InterPro" id="IPR025857">
    <property type="entry name" value="MacB_PCD"/>
</dbReference>
<dbReference type="PANTHER" id="PTHR30572:SF4">
    <property type="entry name" value="ABC TRANSPORTER PERMEASE YTRF"/>
    <property type="match status" value="1"/>
</dbReference>
<dbReference type="GO" id="GO:0005886">
    <property type="term" value="C:plasma membrane"/>
    <property type="evidence" value="ECO:0007669"/>
    <property type="project" value="UniProtKB-SubCell"/>
</dbReference>
<dbReference type="EMBL" id="MHQC01000046">
    <property type="protein sequence ID" value="OGZ93980.1"/>
    <property type="molecule type" value="Genomic_DNA"/>
</dbReference>
<name>A0A1G2K669_9BACT</name>
<evidence type="ECO:0000313" key="11">
    <source>
        <dbReference type="Proteomes" id="UP000177152"/>
    </source>
</evidence>
<accession>A0A1G2K669</accession>
<gene>
    <name evidence="10" type="ORF">A2633_00880</name>
</gene>
<evidence type="ECO:0000256" key="4">
    <source>
        <dbReference type="ARBA" id="ARBA00022989"/>
    </source>
</evidence>
<evidence type="ECO:0000259" key="9">
    <source>
        <dbReference type="Pfam" id="PF12704"/>
    </source>
</evidence>
<dbReference type="PANTHER" id="PTHR30572">
    <property type="entry name" value="MEMBRANE COMPONENT OF TRANSPORTER-RELATED"/>
    <property type="match status" value="1"/>
</dbReference>